<dbReference type="RefSeq" id="XP_022341783.1">
    <property type="nucleotide sequence ID" value="XM_022486075.1"/>
</dbReference>
<dbReference type="OrthoDB" id="10060792at2759"/>
<dbReference type="CDD" id="cd06526">
    <property type="entry name" value="metazoan_ACD"/>
    <property type="match status" value="2"/>
</dbReference>
<evidence type="ECO:0000313" key="5">
    <source>
        <dbReference type="RefSeq" id="XP_022341783.1"/>
    </source>
</evidence>
<evidence type="ECO:0000259" key="3">
    <source>
        <dbReference type="PROSITE" id="PS01031"/>
    </source>
</evidence>
<dbReference type="Gene3D" id="2.60.40.790">
    <property type="match status" value="2"/>
</dbReference>
<accession>A0A8B8EPP9</accession>
<dbReference type="PANTHER" id="PTHR45640">
    <property type="entry name" value="HEAT SHOCK PROTEIN HSP-12.2-RELATED"/>
    <property type="match status" value="1"/>
</dbReference>
<sequence>MDFVPIYYRPMSSQQQQATAGSPFRDLLRHMLHEELNTNPNLHHPPALQHRRREAPEKWSKTFRLDNYLPDEVKVVVKDGCVRVNAKHVGGDENNSDVRESTRTIRIPEGVDQGKIHCFLSSENHYTVEGPVIPDEDEQELQVPLEGVPAITDGSDVDMKVAEGSRPYQESLDLSVFDPDHISITRRKNVVSVSADQNSDENGIRVQRSFRKAFTLPEGVDYKQVKAARGADGKVAIMAPRVES</sequence>
<evidence type="ECO:0000256" key="2">
    <source>
        <dbReference type="RuleBase" id="RU003616"/>
    </source>
</evidence>
<dbReference type="InterPro" id="IPR001436">
    <property type="entry name" value="Alpha-crystallin/sHSP_animal"/>
</dbReference>
<dbReference type="AlphaFoldDB" id="A0A8B8EPP9"/>
<dbReference type="Proteomes" id="UP000694844">
    <property type="component" value="Chromosome 5"/>
</dbReference>
<feature type="domain" description="SHSP" evidence="3">
    <location>
        <begin position="150"/>
        <end position="244"/>
    </location>
</feature>
<dbReference type="GO" id="GO:0042026">
    <property type="term" value="P:protein refolding"/>
    <property type="evidence" value="ECO:0007669"/>
    <property type="project" value="TreeGrafter"/>
</dbReference>
<dbReference type="InterPro" id="IPR008978">
    <property type="entry name" value="HSP20-like_chaperone"/>
</dbReference>
<dbReference type="InterPro" id="IPR002068">
    <property type="entry name" value="A-crystallin/Hsp20_dom"/>
</dbReference>
<reference evidence="5" key="1">
    <citation type="submission" date="2025-08" db="UniProtKB">
        <authorList>
            <consortium name="RefSeq"/>
        </authorList>
    </citation>
    <scope>IDENTIFICATION</scope>
    <source>
        <tissue evidence="5">Whole sample</tissue>
    </source>
</reference>
<dbReference type="PANTHER" id="PTHR45640:SF26">
    <property type="entry name" value="RE23625P"/>
    <property type="match status" value="1"/>
</dbReference>
<name>A0A8B8EPP9_CRAVI</name>
<dbReference type="GO" id="GO:0005634">
    <property type="term" value="C:nucleus"/>
    <property type="evidence" value="ECO:0007669"/>
    <property type="project" value="TreeGrafter"/>
</dbReference>
<dbReference type="Pfam" id="PF00011">
    <property type="entry name" value="HSP20"/>
    <property type="match status" value="2"/>
</dbReference>
<evidence type="ECO:0000313" key="4">
    <source>
        <dbReference type="Proteomes" id="UP000694844"/>
    </source>
</evidence>
<proteinExistence type="inferred from homology"/>
<keyword evidence="4" id="KW-1185">Reference proteome</keyword>
<evidence type="ECO:0000256" key="1">
    <source>
        <dbReference type="PROSITE-ProRule" id="PRU00285"/>
    </source>
</evidence>
<dbReference type="KEGG" id="cvn:111135749"/>
<dbReference type="GeneID" id="111135749"/>
<protein>
    <submittedName>
        <fullName evidence="5">Uncharacterized protein LOC111135749</fullName>
    </submittedName>
</protein>
<dbReference type="GO" id="GO:0005737">
    <property type="term" value="C:cytoplasm"/>
    <property type="evidence" value="ECO:0007669"/>
    <property type="project" value="TreeGrafter"/>
</dbReference>
<comment type="similarity">
    <text evidence="1 2">Belongs to the small heat shock protein (HSP20) family.</text>
</comment>
<dbReference type="SUPFAM" id="SSF49764">
    <property type="entry name" value="HSP20-like chaperones"/>
    <property type="match status" value="2"/>
</dbReference>
<dbReference type="PROSITE" id="PS01031">
    <property type="entry name" value="SHSP"/>
    <property type="match status" value="1"/>
</dbReference>
<dbReference type="GO" id="GO:0051082">
    <property type="term" value="F:unfolded protein binding"/>
    <property type="evidence" value="ECO:0007669"/>
    <property type="project" value="TreeGrafter"/>
</dbReference>
<dbReference type="GO" id="GO:0009408">
    <property type="term" value="P:response to heat"/>
    <property type="evidence" value="ECO:0007669"/>
    <property type="project" value="TreeGrafter"/>
</dbReference>
<organism evidence="4 5">
    <name type="scientific">Crassostrea virginica</name>
    <name type="common">Eastern oyster</name>
    <dbReference type="NCBI Taxonomy" id="6565"/>
    <lineage>
        <taxon>Eukaryota</taxon>
        <taxon>Metazoa</taxon>
        <taxon>Spiralia</taxon>
        <taxon>Lophotrochozoa</taxon>
        <taxon>Mollusca</taxon>
        <taxon>Bivalvia</taxon>
        <taxon>Autobranchia</taxon>
        <taxon>Pteriomorphia</taxon>
        <taxon>Ostreida</taxon>
        <taxon>Ostreoidea</taxon>
        <taxon>Ostreidae</taxon>
        <taxon>Crassostrea</taxon>
    </lineage>
</organism>
<gene>
    <name evidence="5" type="primary">LOC111135749</name>
</gene>